<dbReference type="AlphaFoldDB" id="A0AA37T1U2"/>
<dbReference type="InterPro" id="IPR009056">
    <property type="entry name" value="Cyt_c-like_dom"/>
</dbReference>
<keyword evidence="3 4" id="KW-0408">Iron</keyword>
<feature type="chain" id="PRO_5041274383" description="Cytochrome c domain-containing protein" evidence="5">
    <location>
        <begin position="27"/>
        <end position="446"/>
    </location>
</feature>
<evidence type="ECO:0000259" key="6">
    <source>
        <dbReference type="PROSITE" id="PS51007"/>
    </source>
</evidence>
<evidence type="ECO:0000256" key="2">
    <source>
        <dbReference type="ARBA" id="ARBA00022723"/>
    </source>
</evidence>
<evidence type="ECO:0000256" key="5">
    <source>
        <dbReference type="SAM" id="SignalP"/>
    </source>
</evidence>
<dbReference type="InterPro" id="IPR050597">
    <property type="entry name" value="Cytochrome_c_Oxidase_Subunit"/>
</dbReference>
<evidence type="ECO:0000313" key="8">
    <source>
        <dbReference type="Proteomes" id="UP001156601"/>
    </source>
</evidence>
<dbReference type="GO" id="GO:0009055">
    <property type="term" value="F:electron transfer activity"/>
    <property type="evidence" value="ECO:0007669"/>
    <property type="project" value="InterPro"/>
</dbReference>
<dbReference type="InterPro" id="IPR036909">
    <property type="entry name" value="Cyt_c-like_dom_sf"/>
</dbReference>
<reference evidence="7" key="1">
    <citation type="journal article" date="2014" name="Int. J. Syst. Evol. Microbiol.">
        <title>Complete genome sequence of Corynebacterium casei LMG S-19264T (=DSM 44701T), isolated from a smear-ripened cheese.</title>
        <authorList>
            <consortium name="US DOE Joint Genome Institute (JGI-PGF)"/>
            <person name="Walter F."/>
            <person name="Albersmeier A."/>
            <person name="Kalinowski J."/>
            <person name="Ruckert C."/>
        </authorList>
    </citation>
    <scope>NUCLEOTIDE SEQUENCE</scope>
    <source>
        <strain evidence="7">NBRC 110023</strain>
    </source>
</reference>
<accession>A0AA37T1U2</accession>
<keyword evidence="1 4" id="KW-0349">Heme</keyword>
<proteinExistence type="predicted"/>
<sequence>MYKVFSNAAKVLGSIGFMFAVSATWANDGSDSLRDLANDESALQQGKKLYQQVCASCHARDLSGSVGFNLKDGEWVHGEAPTKILSNIKKGFMNAGMPGFGSVYTEPQLKSIVAYILSEREGFADLSYKIYAMETPEDKVVTSEKLIKSGELPNNFADFRLPEVENYRIEFEGDFYAPRDEVSKIWAQWGKPLDIVVEVDGEAVAKGGNPWVPTWTLKPGKQRLKLIYHSGTNRPNQRDLILIVTNEDMSIKLFPISTRARQAMSDNKIEIIATGKTLVQRKKVLGVPSYSVSVGTPNNINYAFNTRTCSVVAMWQGDMLNVGPNVSGRGQDGSLVLGEFLFKHPQTLDVATGSDGKCRYQGYKMQSGDPIFTYKLNDTQYTLTPIAVNNKQIDFTYTIEANEMLNLNLPFGEGFEWFVSDQRADVEYLQVSPDSSGKLTVSARLD</sequence>
<comment type="caution">
    <text evidence="7">The sequence shown here is derived from an EMBL/GenBank/DDBJ whole genome shotgun (WGS) entry which is preliminary data.</text>
</comment>
<dbReference type="SUPFAM" id="SSF46626">
    <property type="entry name" value="Cytochrome c"/>
    <property type="match status" value="1"/>
</dbReference>
<feature type="signal peptide" evidence="5">
    <location>
        <begin position="1"/>
        <end position="26"/>
    </location>
</feature>
<evidence type="ECO:0000256" key="1">
    <source>
        <dbReference type="ARBA" id="ARBA00022617"/>
    </source>
</evidence>
<keyword evidence="8" id="KW-1185">Reference proteome</keyword>
<reference evidence="7" key="2">
    <citation type="submission" date="2023-01" db="EMBL/GenBank/DDBJ databases">
        <title>Draft genome sequence of Agaribacter marinus strain NBRC 110023.</title>
        <authorList>
            <person name="Sun Q."/>
            <person name="Mori K."/>
        </authorList>
    </citation>
    <scope>NUCLEOTIDE SEQUENCE</scope>
    <source>
        <strain evidence="7">NBRC 110023</strain>
    </source>
</reference>
<dbReference type="Gene3D" id="1.10.760.10">
    <property type="entry name" value="Cytochrome c-like domain"/>
    <property type="match status" value="1"/>
</dbReference>
<evidence type="ECO:0000256" key="4">
    <source>
        <dbReference type="PROSITE-ProRule" id="PRU00433"/>
    </source>
</evidence>
<dbReference type="GO" id="GO:0046872">
    <property type="term" value="F:metal ion binding"/>
    <property type="evidence" value="ECO:0007669"/>
    <property type="project" value="UniProtKB-KW"/>
</dbReference>
<protein>
    <recommendedName>
        <fullName evidence="6">Cytochrome c domain-containing protein</fullName>
    </recommendedName>
</protein>
<organism evidence="7 8">
    <name type="scientific">Agaribacter marinus</name>
    <dbReference type="NCBI Taxonomy" id="1431249"/>
    <lineage>
        <taxon>Bacteria</taxon>
        <taxon>Pseudomonadati</taxon>
        <taxon>Pseudomonadota</taxon>
        <taxon>Gammaproteobacteria</taxon>
        <taxon>Alteromonadales</taxon>
        <taxon>Alteromonadaceae</taxon>
        <taxon>Agaribacter</taxon>
    </lineage>
</organism>
<dbReference type="RefSeq" id="WP_284218763.1">
    <property type="nucleotide sequence ID" value="NZ_BSOT01000009.1"/>
</dbReference>
<name>A0AA37T1U2_9ALTE</name>
<dbReference type="PROSITE" id="PS51007">
    <property type="entry name" value="CYTC"/>
    <property type="match status" value="1"/>
</dbReference>
<dbReference type="GO" id="GO:0020037">
    <property type="term" value="F:heme binding"/>
    <property type="evidence" value="ECO:0007669"/>
    <property type="project" value="InterPro"/>
</dbReference>
<evidence type="ECO:0000256" key="3">
    <source>
        <dbReference type="ARBA" id="ARBA00023004"/>
    </source>
</evidence>
<dbReference type="Pfam" id="PF13442">
    <property type="entry name" value="Cytochrome_CBB3"/>
    <property type="match status" value="1"/>
</dbReference>
<gene>
    <name evidence="7" type="ORF">GCM10007852_32530</name>
</gene>
<dbReference type="Proteomes" id="UP001156601">
    <property type="component" value="Unassembled WGS sequence"/>
</dbReference>
<dbReference type="PANTHER" id="PTHR33751:SF1">
    <property type="entry name" value="CBB3-TYPE CYTOCHROME C OXIDASE SUBUNIT FIXP"/>
    <property type="match status" value="1"/>
</dbReference>
<keyword evidence="5" id="KW-0732">Signal</keyword>
<feature type="domain" description="Cytochrome c" evidence="6">
    <location>
        <begin position="41"/>
        <end position="120"/>
    </location>
</feature>
<keyword evidence="2 4" id="KW-0479">Metal-binding</keyword>
<dbReference type="PANTHER" id="PTHR33751">
    <property type="entry name" value="CBB3-TYPE CYTOCHROME C OXIDASE SUBUNIT FIXP"/>
    <property type="match status" value="1"/>
</dbReference>
<evidence type="ECO:0000313" key="7">
    <source>
        <dbReference type="EMBL" id="GLR72345.1"/>
    </source>
</evidence>
<dbReference type="EMBL" id="BSOT01000009">
    <property type="protein sequence ID" value="GLR72345.1"/>
    <property type="molecule type" value="Genomic_DNA"/>
</dbReference>